<sequence>MQTRMTVSYETHAQRYGRYAFLVACALIFFFLVAPVAVVVPLAFNSDSFFNFPIHSYSLRWFSNLFTDPMWGLSIRNSLMIAVISTTLATVLGTAAAVGLNHRNLPGKRLIMAAILSPMIVPVIILAVGSYFFYSRLGVANNLIGIVLAHAVLGMPFVVVTVSATLAGFDHSLMRAARNLGASPLTAFGSVVLPVVWPGVLSGALFAFATSFDEVVVVLFLGGPEQRTLPRQMWNGLREHLSPTILAAAVILIVFAVVVLMTLEALRRRGAALRGIKE</sequence>
<evidence type="ECO:0000256" key="4">
    <source>
        <dbReference type="ARBA" id="ARBA00022519"/>
    </source>
</evidence>
<gene>
    <name evidence="10" type="ORF">AWB79_06233</name>
</gene>
<evidence type="ECO:0000313" key="11">
    <source>
        <dbReference type="Proteomes" id="UP000054851"/>
    </source>
</evidence>
<dbReference type="SUPFAM" id="SSF161098">
    <property type="entry name" value="MetI-like"/>
    <property type="match status" value="1"/>
</dbReference>
<dbReference type="GO" id="GO:0055085">
    <property type="term" value="P:transmembrane transport"/>
    <property type="evidence" value="ECO:0007669"/>
    <property type="project" value="InterPro"/>
</dbReference>
<feature type="transmembrane region" description="Helical" evidence="8">
    <location>
        <begin position="110"/>
        <end position="134"/>
    </location>
</feature>
<dbReference type="InterPro" id="IPR000515">
    <property type="entry name" value="MetI-like"/>
</dbReference>
<dbReference type="AlphaFoldDB" id="A0A158CZH8"/>
<name>A0A158CZH8_9BURK</name>
<keyword evidence="7 8" id="KW-0472">Membrane</keyword>
<evidence type="ECO:0000256" key="1">
    <source>
        <dbReference type="ARBA" id="ARBA00004429"/>
    </source>
</evidence>
<dbReference type="Gene3D" id="1.10.3720.10">
    <property type="entry name" value="MetI-like"/>
    <property type="match status" value="1"/>
</dbReference>
<evidence type="ECO:0000259" key="9">
    <source>
        <dbReference type="PROSITE" id="PS50928"/>
    </source>
</evidence>
<feature type="transmembrane region" description="Helical" evidence="8">
    <location>
        <begin position="244"/>
        <end position="263"/>
    </location>
</feature>
<dbReference type="InterPro" id="IPR035906">
    <property type="entry name" value="MetI-like_sf"/>
</dbReference>
<comment type="caution">
    <text evidence="10">The sequence shown here is derived from an EMBL/GenBank/DDBJ whole genome shotgun (WGS) entry which is preliminary data.</text>
</comment>
<comment type="subcellular location">
    <subcellularLocation>
        <location evidence="1">Cell inner membrane</location>
        <topology evidence="1">Multi-pass membrane protein</topology>
    </subcellularLocation>
    <subcellularLocation>
        <location evidence="8">Cell membrane</location>
        <topology evidence="8">Multi-pass membrane protein</topology>
    </subcellularLocation>
</comment>
<evidence type="ECO:0000256" key="7">
    <source>
        <dbReference type="ARBA" id="ARBA00023136"/>
    </source>
</evidence>
<evidence type="ECO:0000256" key="3">
    <source>
        <dbReference type="ARBA" id="ARBA00022475"/>
    </source>
</evidence>
<keyword evidence="11" id="KW-1185">Reference proteome</keyword>
<keyword evidence="6 8" id="KW-1133">Transmembrane helix</keyword>
<dbReference type="PANTHER" id="PTHR43357">
    <property type="entry name" value="INNER MEMBRANE ABC TRANSPORTER PERMEASE PROTEIN YDCV"/>
    <property type="match status" value="1"/>
</dbReference>
<dbReference type="GO" id="GO:0005886">
    <property type="term" value="C:plasma membrane"/>
    <property type="evidence" value="ECO:0007669"/>
    <property type="project" value="UniProtKB-SubCell"/>
</dbReference>
<feature type="transmembrane region" description="Helical" evidence="8">
    <location>
        <begin position="146"/>
        <end position="167"/>
    </location>
</feature>
<keyword evidence="4" id="KW-0997">Cell inner membrane</keyword>
<evidence type="ECO:0000256" key="2">
    <source>
        <dbReference type="ARBA" id="ARBA00022448"/>
    </source>
</evidence>
<dbReference type="STRING" id="1777140.AWB79_06233"/>
<feature type="transmembrane region" description="Helical" evidence="8">
    <location>
        <begin position="79"/>
        <end position="98"/>
    </location>
</feature>
<reference evidence="10" key="1">
    <citation type="submission" date="2016-01" db="EMBL/GenBank/DDBJ databases">
        <authorList>
            <person name="Peeters C."/>
        </authorList>
    </citation>
    <scope>NUCLEOTIDE SEQUENCE</scope>
    <source>
        <strain evidence="10">LMG 29322</strain>
    </source>
</reference>
<protein>
    <submittedName>
        <fullName evidence="10">Binding-protein-dependent transport system inner membrane protein</fullName>
    </submittedName>
</protein>
<feature type="domain" description="ABC transmembrane type-1" evidence="9">
    <location>
        <begin position="75"/>
        <end position="263"/>
    </location>
</feature>
<evidence type="ECO:0000313" key="10">
    <source>
        <dbReference type="EMBL" id="SAK87775.1"/>
    </source>
</evidence>
<keyword evidence="3" id="KW-1003">Cell membrane</keyword>
<dbReference type="PROSITE" id="PS50928">
    <property type="entry name" value="ABC_TM1"/>
    <property type="match status" value="1"/>
</dbReference>
<dbReference type="Proteomes" id="UP000054851">
    <property type="component" value="Unassembled WGS sequence"/>
</dbReference>
<dbReference type="PANTHER" id="PTHR43357:SF4">
    <property type="entry name" value="INNER MEMBRANE ABC TRANSPORTER PERMEASE PROTEIN YDCV"/>
    <property type="match status" value="1"/>
</dbReference>
<comment type="similarity">
    <text evidence="8">Belongs to the binding-protein-dependent transport system permease family.</text>
</comment>
<dbReference type="Pfam" id="PF00528">
    <property type="entry name" value="BPD_transp_1"/>
    <property type="match status" value="1"/>
</dbReference>
<keyword evidence="2 8" id="KW-0813">Transport</keyword>
<dbReference type="EMBL" id="FCOA02000031">
    <property type="protein sequence ID" value="SAK87775.1"/>
    <property type="molecule type" value="Genomic_DNA"/>
</dbReference>
<dbReference type="RefSeq" id="WP_232471075.1">
    <property type="nucleotide sequence ID" value="NZ_FCOA02000031.1"/>
</dbReference>
<evidence type="ECO:0000256" key="6">
    <source>
        <dbReference type="ARBA" id="ARBA00022989"/>
    </source>
</evidence>
<proteinExistence type="inferred from homology"/>
<dbReference type="CDD" id="cd06261">
    <property type="entry name" value="TM_PBP2"/>
    <property type="match status" value="1"/>
</dbReference>
<accession>A0A158CZH8</accession>
<evidence type="ECO:0000256" key="8">
    <source>
        <dbReference type="RuleBase" id="RU363032"/>
    </source>
</evidence>
<keyword evidence="5 8" id="KW-0812">Transmembrane</keyword>
<evidence type="ECO:0000256" key="5">
    <source>
        <dbReference type="ARBA" id="ARBA00022692"/>
    </source>
</evidence>
<organism evidence="10 11">
    <name type="scientific">Caballeronia hypogeia</name>
    <dbReference type="NCBI Taxonomy" id="1777140"/>
    <lineage>
        <taxon>Bacteria</taxon>
        <taxon>Pseudomonadati</taxon>
        <taxon>Pseudomonadota</taxon>
        <taxon>Betaproteobacteria</taxon>
        <taxon>Burkholderiales</taxon>
        <taxon>Burkholderiaceae</taxon>
        <taxon>Caballeronia</taxon>
    </lineage>
</organism>
<feature type="transmembrane region" description="Helical" evidence="8">
    <location>
        <begin position="21"/>
        <end position="44"/>
    </location>
</feature>